<evidence type="ECO:0000256" key="1">
    <source>
        <dbReference type="ARBA" id="ARBA00004651"/>
    </source>
</evidence>
<gene>
    <name evidence="10" type="ORF">CSW57_21955</name>
</gene>
<organism evidence="10 11">
    <name type="scientific">Williamsia marianensis</name>
    <dbReference type="NCBI Taxonomy" id="85044"/>
    <lineage>
        <taxon>Bacteria</taxon>
        <taxon>Bacillati</taxon>
        <taxon>Actinomycetota</taxon>
        <taxon>Actinomycetes</taxon>
        <taxon>Mycobacteriales</taxon>
        <taxon>Nocardiaceae</taxon>
        <taxon>Williamsia</taxon>
    </lineage>
</organism>
<feature type="transmembrane region" description="Helical" evidence="9">
    <location>
        <begin position="135"/>
        <end position="154"/>
    </location>
</feature>
<dbReference type="RefSeq" id="WP_099384773.1">
    <property type="nucleotide sequence ID" value="NZ_PEBD01000011.1"/>
</dbReference>
<feature type="region of interest" description="Disordered" evidence="8">
    <location>
        <begin position="1"/>
        <end position="21"/>
    </location>
</feature>
<feature type="transmembrane region" description="Helical" evidence="9">
    <location>
        <begin position="183"/>
        <end position="203"/>
    </location>
</feature>
<comment type="subcellular location">
    <subcellularLocation>
        <location evidence="1">Cell membrane</location>
        <topology evidence="1">Multi-pass membrane protein</topology>
    </subcellularLocation>
</comment>
<keyword evidence="4" id="KW-0997">Cell inner membrane</keyword>
<accession>A0A2G3PGL1</accession>
<keyword evidence="7 9" id="KW-0472">Membrane</keyword>
<evidence type="ECO:0000256" key="3">
    <source>
        <dbReference type="ARBA" id="ARBA00022475"/>
    </source>
</evidence>
<keyword evidence="6 9" id="KW-1133">Transmembrane helix</keyword>
<feature type="transmembrane region" description="Helical" evidence="9">
    <location>
        <begin position="27"/>
        <end position="46"/>
    </location>
</feature>
<keyword evidence="2" id="KW-0813">Transport</keyword>
<dbReference type="CDD" id="cd06579">
    <property type="entry name" value="TM_PBP1_transp_AraH_like"/>
    <property type="match status" value="1"/>
</dbReference>
<evidence type="ECO:0000256" key="2">
    <source>
        <dbReference type="ARBA" id="ARBA00022448"/>
    </source>
</evidence>
<dbReference type="PANTHER" id="PTHR32196">
    <property type="entry name" value="ABC TRANSPORTER PERMEASE PROTEIN YPHD-RELATED-RELATED"/>
    <property type="match status" value="1"/>
</dbReference>
<feature type="transmembrane region" description="Helical" evidence="9">
    <location>
        <begin position="232"/>
        <end position="251"/>
    </location>
</feature>
<keyword evidence="5 9" id="KW-0812">Transmembrane</keyword>
<dbReference type="PANTHER" id="PTHR32196:SF21">
    <property type="entry name" value="ABC TRANSPORTER PERMEASE PROTEIN YPHD-RELATED"/>
    <property type="match status" value="1"/>
</dbReference>
<evidence type="ECO:0000256" key="9">
    <source>
        <dbReference type="SAM" id="Phobius"/>
    </source>
</evidence>
<protein>
    <submittedName>
        <fullName evidence="10">ABC transporter permease</fullName>
    </submittedName>
</protein>
<feature type="transmembrane region" description="Helical" evidence="9">
    <location>
        <begin position="67"/>
        <end position="100"/>
    </location>
</feature>
<dbReference type="GO" id="GO:0005886">
    <property type="term" value="C:plasma membrane"/>
    <property type="evidence" value="ECO:0007669"/>
    <property type="project" value="UniProtKB-SubCell"/>
</dbReference>
<feature type="transmembrane region" description="Helical" evidence="9">
    <location>
        <begin position="311"/>
        <end position="330"/>
    </location>
</feature>
<name>A0A2G3PGL1_WILMA</name>
<evidence type="ECO:0000256" key="7">
    <source>
        <dbReference type="ARBA" id="ARBA00023136"/>
    </source>
</evidence>
<proteinExistence type="predicted"/>
<evidence type="ECO:0000313" key="11">
    <source>
        <dbReference type="Proteomes" id="UP000225108"/>
    </source>
</evidence>
<feature type="transmembrane region" description="Helical" evidence="9">
    <location>
        <begin position="106"/>
        <end position="128"/>
    </location>
</feature>
<evidence type="ECO:0000256" key="4">
    <source>
        <dbReference type="ARBA" id="ARBA00022519"/>
    </source>
</evidence>
<dbReference type="GO" id="GO:0022857">
    <property type="term" value="F:transmembrane transporter activity"/>
    <property type="evidence" value="ECO:0007669"/>
    <property type="project" value="InterPro"/>
</dbReference>
<evidence type="ECO:0000313" key="10">
    <source>
        <dbReference type="EMBL" id="PHV64930.1"/>
    </source>
</evidence>
<reference evidence="10 11" key="1">
    <citation type="submission" date="2017-10" db="EMBL/GenBank/DDBJ databases">
        <title>The draft genome sequence of Williamsia sp. BULT 1.1 isolated from the semi-arid grassland soils from South Africa.</title>
        <authorList>
            <person name="Kabwe M.H."/>
            <person name="Govender N."/>
            <person name="Mutseka Lunga P."/>
            <person name="Vikram S."/>
            <person name="Makhalanyane T.P."/>
        </authorList>
    </citation>
    <scope>NUCLEOTIDE SEQUENCE [LARGE SCALE GENOMIC DNA]</scope>
    <source>
        <strain evidence="10 11">BULT 1.1</strain>
    </source>
</reference>
<dbReference type="InterPro" id="IPR001851">
    <property type="entry name" value="ABC_transp_permease"/>
</dbReference>
<dbReference type="EMBL" id="PEBD01000011">
    <property type="protein sequence ID" value="PHV64930.1"/>
    <property type="molecule type" value="Genomic_DNA"/>
</dbReference>
<dbReference type="AlphaFoldDB" id="A0A2G3PGL1"/>
<sequence>MTATIDRPPTPLPEPPSVNRSFPRPRFGDSGGVVVALVVLMVFAAISQPSFMTWSNMMNIVGANSVALVLAIGSTFVVIAGGIDLSIISMTAAAGMIFGLMLQGGVPAIACILGAMAVGALMGIINGILISRAGISFLVVTLGMASIAASVALLSNDGATVNVFDIPAFSSINTFATGKLGQIPIILIFDILLILLAIGVLGYTRFGRSVFAIGSNVEAARLNGINVRNTTAIVYALAGLAAGVASIIQVGRLTGASPQIDPALLNGVLAAVLIGGTSFSGGKGSIWGTVVGVLFLGVVQNAMTIADISSFWRQAVNGALLILAVGLGVARSSAMRSRLRRKSSAAGSAGSKEAPGV</sequence>
<keyword evidence="3" id="KW-1003">Cell membrane</keyword>
<evidence type="ECO:0000256" key="5">
    <source>
        <dbReference type="ARBA" id="ARBA00022692"/>
    </source>
</evidence>
<evidence type="ECO:0000256" key="6">
    <source>
        <dbReference type="ARBA" id="ARBA00022989"/>
    </source>
</evidence>
<feature type="transmembrane region" description="Helical" evidence="9">
    <location>
        <begin position="263"/>
        <end position="279"/>
    </location>
</feature>
<dbReference type="Pfam" id="PF02653">
    <property type="entry name" value="BPD_transp_2"/>
    <property type="match status" value="1"/>
</dbReference>
<feature type="transmembrane region" description="Helical" evidence="9">
    <location>
        <begin position="286"/>
        <end position="305"/>
    </location>
</feature>
<evidence type="ECO:0000256" key="8">
    <source>
        <dbReference type="SAM" id="MobiDB-lite"/>
    </source>
</evidence>
<comment type="caution">
    <text evidence="10">The sequence shown here is derived from an EMBL/GenBank/DDBJ whole genome shotgun (WGS) entry which is preliminary data.</text>
</comment>
<dbReference type="Proteomes" id="UP000225108">
    <property type="component" value="Unassembled WGS sequence"/>
</dbReference>